<protein>
    <submittedName>
        <fullName evidence="1">Uncharacterized protein</fullName>
    </submittedName>
</protein>
<proteinExistence type="predicted"/>
<comment type="caution">
    <text evidence="1">The sequence shown here is derived from an EMBL/GenBank/DDBJ whole genome shotgun (WGS) entry which is preliminary data.</text>
</comment>
<dbReference type="AlphaFoldDB" id="A0A3M7SSC2"/>
<gene>
    <name evidence="1" type="ORF">BpHYR1_020329</name>
</gene>
<dbReference type="Proteomes" id="UP000276133">
    <property type="component" value="Unassembled WGS sequence"/>
</dbReference>
<name>A0A3M7SSC2_BRAPC</name>
<accession>A0A3M7SSC2</accession>
<evidence type="ECO:0000313" key="1">
    <source>
        <dbReference type="EMBL" id="RNA38497.1"/>
    </source>
</evidence>
<evidence type="ECO:0000313" key="2">
    <source>
        <dbReference type="Proteomes" id="UP000276133"/>
    </source>
</evidence>
<keyword evidence="2" id="KW-1185">Reference proteome</keyword>
<organism evidence="1 2">
    <name type="scientific">Brachionus plicatilis</name>
    <name type="common">Marine rotifer</name>
    <name type="synonym">Brachionus muelleri</name>
    <dbReference type="NCBI Taxonomy" id="10195"/>
    <lineage>
        <taxon>Eukaryota</taxon>
        <taxon>Metazoa</taxon>
        <taxon>Spiralia</taxon>
        <taxon>Gnathifera</taxon>
        <taxon>Rotifera</taxon>
        <taxon>Eurotatoria</taxon>
        <taxon>Monogononta</taxon>
        <taxon>Pseudotrocha</taxon>
        <taxon>Ploima</taxon>
        <taxon>Brachionidae</taxon>
        <taxon>Brachionus</taxon>
    </lineage>
</organism>
<reference evidence="1 2" key="1">
    <citation type="journal article" date="2018" name="Sci. Rep.">
        <title>Genomic signatures of local adaptation to the degree of environmental predictability in rotifers.</title>
        <authorList>
            <person name="Franch-Gras L."/>
            <person name="Hahn C."/>
            <person name="Garcia-Roger E.M."/>
            <person name="Carmona M.J."/>
            <person name="Serra M."/>
            <person name="Gomez A."/>
        </authorList>
    </citation>
    <scope>NUCLEOTIDE SEQUENCE [LARGE SCALE GENOMIC DNA]</scope>
    <source>
        <strain evidence="1">HYR1</strain>
    </source>
</reference>
<sequence>MIEMRYGIKLNPFKKILKVQFVGLYSEPIFLLVFRLKTSKLDSSLKITLAHSLTD</sequence>
<dbReference type="EMBL" id="REGN01000863">
    <property type="protein sequence ID" value="RNA38497.1"/>
    <property type="molecule type" value="Genomic_DNA"/>
</dbReference>